<dbReference type="AlphaFoldDB" id="Q6IHB2"/>
<evidence type="ECO:0000313" key="1">
    <source>
        <dbReference type="EMBL" id="DAA03703.1"/>
    </source>
</evidence>
<accession>Q6IHB2</accession>
<dbReference type="EMBL" id="BK003504">
    <property type="protein sequence ID" value="DAA03703.1"/>
    <property type="molecule type" value="Genomic_DNA"/>
</dbReference>
<organism evidence="1">
    <name type="scientific">Drosophila melanogaster</name>
    <name type="common">Fruit fly</name>
    <dbReference type="NCBI Taxonomy" id="7227"/>
    <lineage>
        <taxon>Eukaryota</taxon>
        <taxon>Metazoa</taxon>
        <taxon>Ecdysozoa</taxon>
        <taxon>Arthropoda</taxon>
        <taxon>Hexapoda</taxon>
        <taxon>Insecta</taxon>
        <taxon>Pterygota</taxon>
        <taxon>Neoptera</taxon>
        <taxon>Endopterygota</taxon>
        <taxon>Diptera</taxon>
        <taxon>Brachycera</taxon>
        <taxon>Muscomorpha</taxon>
        <taxon>Ephydroidea</taxon>
        <taxon>Drosophilidae</taxon>
        <taxon>Drosophila</taxon>
        <taxon>Sophophora</taxon>
    </lineage>
</organism>
<name>Q6IHB2_DROME</name>
<reference evidence="1" key="1">
    <citation type="journal article" date="2003" name="Genome Biol.">
        <title>An integrated gene annotation and transcriptional profiling approach towards the full gene content of the Drosophila genome.</title>
        <authorList>
            <person name="Hild M."/>
            <person name="Beckmann B."/>
            <person name="Haas S.A."/>
            <person name="Koch B."/>
            <person name="Solovyev V."/>
            <person name="Busold C."/>
            <person name="Fellenberg K."/>
            <person name="Boutros M."/>
            <person name="Vingron M."/>
            <person name="Sauer F."/>
            <person name="Hoheisel J.D."/>
            <person name="Paro R."/>
        </authorList>
    </citation>
    <scope>NUCLEOTIDE SEQUENCE</scope>
</reference>
<gene>
    <name evidence="1" type="ORF">HDC02847</name>
</gene>
<sequence>MINLKKKKKPSKKQLRKNSALWLSIANNSSEIKKNTQTHTQTPHPATLCPGNEVIFFSPLLPRAFESSSLVSEIRGLLSACNR</sequence>
<proteinExistence type="predicted"/>
<protein>
    <submittedName>
        <fullName evidence="1">HDC02847</fullName>
    </submittedName>
</protein>